<evidence type="ECO:0000256" key="12">
    <source>
        <dbReference type="ARBA" id="ARBA00067609"/>
    </source>
</evidence>
<feature type="binding site" evidence="13">
    <location>
        <position position="154"/>
    </location>
    <ligand>
        <name>Zn(2+)</name>
        <dbReference type="ChEBI" id="CHEBI:29105"/>
        <label>1</label>
    </ligand>
</feature>
<gene>
    <name evidence="13 17" type="primary">dnaJ</name>
    <name evidence="17" type="ORF">H8695_06225</name>
</gene>
<keyword evidence="18" id="KW-1185">Reference proteome</keyword>
<dbReference type="NCBIfam" id="NF008035">
    <property type="entry name" value="PRK10767.1"/>
    <property type="match status" value="1"/>
</dbReference>
<evidence type="ECO:0000256" key="11">
    <source>
        <dbReference type="ARBA" id="ARBA00061004"/>
    </source>
</evidence>
<comment type="subcellular location">
    <subcellularLocation>
        <location evidence="1 13">Cytoplasm</location>
    </subcellularLocation>
</comment>
<dbReference type="InterPro" id="IPR036410">
    <property type="entry name" value="HSP_DnaJ_Cys-rich_dom_sf"/>
</dbReference>
<dbReference type="SUPFAM" id="SSF57938">
    <property type="entry name" value="DnaJ/Hsp40 cysteine-rich domain"/>
    <property type="match status" value="1"/>
</dbReference>
<dbReference type="CDD" id="cd10747">
    <property type="entry name" value="DnaJ_C"/>
    <property type="match status" value="1"/>
</dbReference>
<evidence type="ECO:0000256" key="9">
    <source>
        <dbReference type="ARBA" id="ARBA00023016"/>
    </source>
</evidence>
<evidence type="ECO:0000256" key="4">
    <source>
        <dbReference type="ARBA" id="ARBA00022705"/>
    </source>
</evidence>
<dbReference type="PROSITE" id="PS50076">
    <property type="entry name" value="DNAJ_2"/>
    <property type="match status" value="1"/>
</dbReference>
<evidence type="ECO:0000256" key="2">
    <source>
        <dbReference type="ARBA" id="ARBA00011738"/>
    </source>
</evidence>
<keyword evidence="6 13" id="KW-0677">Repeat</keyword>
<dbReference type="GO" id="GO:0005524">
    <property type="term" value="F:ATP binding"/>
    <property type="evidence" value="ECO:0007669"/>
    <property type="project" value="InterPro"/>
</dbReference>
<dbReference type="FunFam" id="2.60.260.20:FF:000004">
    <property type="entry name" value="Molecular chaperone DnaJ"/>
    <property type="match status" value="1"/>
</dbReference>
<feature type="domain" description="CR-type" evidence="16">
    <location>
        <begin position="141"/>
        <end position="223"/>
    </location>
</feature>
<feature type="binding site" evidence="13">
    <location>
        <position position="214"/>
    </location>
    <ligand>
        <name>Zn(2+)</name>
        <dbReference type="ChEBI" id="CHEBI:29105"/>
        <label>1</label>
    </ligand>
</feature>
<evidence type="ECO:0000256" key="1">
    <source>
        <dbReference type="ARBA" id="ARBA00004496"/>
    </source>
</evidence>
<evidence type="ECO:0000259" key="16">
    <source>
        <dbReference type="PROSITE" id="PS51188"/>
    </source>
</evidence>
<keyword evidence="7 13" id="KW-0863">Zinc-finger</keyword>
<feature type="binding site" evidence="13">
    <location>
        <position position="171"/>
    </location>
    <ligand>
        <name>Zn(2+)</name>
        <dbReference type="ChEBI" id="CHEBI:29105"/>
        <label>2</label>
    </ligand>
</feature>
<evidence type="ECO:0000313" key="18">
    <source>
        <dbReference type="Proteomes" id="UP000620366"/>
    </source>
</evidence>
<dbReference type="FunFam" id="2.10.230.10:FF:000002">
    <property type="entry name" value="Molecular chaperone DnaJ"/>
    <property type="match status" value="1"/>
</dbReference>
<dbReference type="Gene3D" id="2.10.230.10">
    <property type="entry name" value="Heat shock protein DnaJ, cysteine-rich domain"/>
    <property type="match status" value="1"/>
</dbReference>
<feature type="binding site" evidence="13">
    <location>
        <position position="174"/>
    </location>
    <ligand>
        <name>Zn(2+)</name>
        <dbReference type="ChEBI" id="CHEBI:29105"/>
        <label>2</label>
    </ligand>
</feature>
<dbReference type="AlphaFoldDB" id="A0A926DEF3"/>
<comment type="domain">
    <text evidence="13">The J domain is necessary and sufficient to stimulate DnaK ATPase activity. Zinc center 1 plays an important role in the autonomous, DnaK-independent chaperone activity of DnaJ. Zinc center 2 is essential for interaction with DnaK and for DnaJ activity.</text>
</comment>
<feature type="binding site" evidence="13">
    <location>
        <position position="197"/>
    </location>
    <ligand>
        <name>Zn(2+)</name>
        <dbReference type="ChEBI" id="CHEBI:29105"/>
        <label>2</label>
    </ligand>
</feature>
<dbReference type="PANTHER" id="PTHR43096">
    <property type="entry name" value="DNAJ HOMOLOG 1, MITOCHONDRIAL-RELATED"/>
    <property type="match status" value="1"/>
</dbReference>
<dbReference type="GO" id="GO:0005737">
    <property type="term" value="C:cytoplasm"/>
    <property type="evidence" value="ECO:0007669"/>
    <property type="project" value="UniProtKB-SubCell"/>
</dbReference>
<dbReference type="InterPro" id="IPR036869">
    <property type="entry name" value="J_dom_sf"/>
</dbReference>
<dbReference type="InterPro" id="IPR001623">
    <property type="entry name" value="DnaJ_domain"/>
</dbReference>
<reference evidence="17" key="1">
    <citation type="submission" date="2020-08" db="EMBL/GenBank/DDBJ databases">
        <title>Genome public.</title>
        <authorList>
            <person name="Liu C."/>
            <person name="Sun Q."/>
        </authorList>
    </citation>
    <scope>NUCLEOTIDE SEQUENCE</scope>
    <source>
        <strain evidence="17">BX7</strain>
    </source>
</reference>
<dbReference type="Gene3D" id="2.60.260.20">
    <property type="entry name" value="Urease metallochaperone UreE, N-terminal domain"/>
    <property type="match status" value="2"/>
</dbReference>
<comment type="cofactor">
    <cofactor evidence="13">
        <name>Zn(2+)</name>
        <dbReference type="ChEBI" id="CHEBI:29105"/>
    </cofactor>
    <text evidence="13">Binds 2 Zn(2+) ions per monomer.</text>
</comment>
<dbReference type="Pfam" id="PF00684">
    <property type="entry name" value="DnaJ_CXXCXGXG"/>
    <property type="match status" value="1"/>
</dbReference>
<feature type="domain" description="J" evidence="15">
    <location>
        <begin position="7"/>
        <end position="72"/>
    </location>
</feature>
<dbReference type="GO" id="GO:0009408">
    <property type="term" value="P:response to heat"/>
    <property type="evidence" value="ECO:0007669"/>
    <property type="project" value="InterPro"/>
</dbReference>
<sequence>MAENKRDYYEVLGLQKGASADDIKKAYRKLAKKYHPDMNPGDKVAEMKFKEVGEAYEVLSDAEKKSRYDQFGFAGVDPNFAAGGAGGAGFEGFGDFSGFGDIFESFFGGGFGGGSSARRGPQKGEDAECVVTLSFEEAVFGCEKQVQVDRIEKCDTCGGSGAAPGTKPETCPHCHGTGQVKVQQRSMLGYMTTVRACDQCGGTGQIVKEACKTCGGRGAVRHRRKIEIKIPAGIDDGQTIYLRGQGHAGSRGGPAGDLLVTVRVRPHAIFERRGFDLYLDLPVSFVDAALGAELEVPTVDGKVSYTLPEGTQTDAVFKFAGKGVPRLNSRGRGDMYAKVVVEVPKNLKKNQKELLREFAKSMDNNQQAKQKSFFEKIKEGFNNKY</sequence>
<evidence type="ECO:0000256" key="8">
    <source>
        <dbReference type="ARBA" id="ARBA00022833"/>
    </source>
</evidence>
<dbReference type="Pfam" id="PF00226">
    <property type="entry name" value="DnaJ"/>
    <property type="match status" value="1"/>
</dbReference>
<name>A0A926DEF3_9FIRM</name>
<keyword evidence="5 13" id="KW-0479">Metal-binding</keyword>
<feature type="repeat" description="CXXCXGXG motif" evidence="13">
    <location>
        <begin position="171"/>
        <end position="178"/>
    </location>
</feature>
<feature type="binding site" evidence="13">
    <location>
        <position position="200"/>
    </location>
    <ligand>
        <name>Zn(2+)</name>
        <dbReference type="ChEBI" id="CHEBI:29105"/>
        <label>2</label>
    </ligand>
</feature>
<dbReference type="CDD" id="cd10719">
    <property type="entry name" value="DnaJ_zf"/>
    <property type="match status" value="1"/>
</dbReference>
<dbReference type="InterPro" id="IPR001305">
    <property type="entry name" value="HSP_DnaJ_Cys-rich_dom"/>
</dbReference>
<keyword evidence="4 13" id="KW-0235">DNA replication</keyword>
<keyword evidence="3 13" id="KW-0963">Cytoplasm</keyword>
<comment type="caution">
    <text evidence="17">The sequence shown here is derived from an EMBL/GenBank/DDBJ whole genome shotgun (WGS) entry which is preliminary data.</text>
</comment>
<dbReference type="InterPro" id="IPR002939">
    <property type="entry name" value="DnaJ_C"/>
</dbReference>
<comment type="similarity">
    <text evidence="11 13">Belongs to the DnaJ family.</text>
</comment>
<dbReference type="InterPro" id="IPR018253">
    <property type="entry name" value="DnaJ_domain_CS"/>
</dbReference>
<proteinExistence type="inferred from homology"/>
<evidence type="ECO:0000256" key="14">
    <source>
        <dbReference type="PROSITE-ProRule" id="PRU00546"/>
    </source>
</evidence>
<evidence type="ECO:0000256" key="7">
    <source>
        <dbReference type="ARBA" id="ARBA00022771"/>
    </source>
</evidence>
<dbReference type="PRINTS" id="PR00625">
    <property type="entry name" value="JDOMAIN"/>
</dbReference>
<feature type="binding site" evidence="13">
    <location>
        <position position="157"/>
    </location>
    <ligand>
        <name>Zn(2+)</name>
        <dbReference type="ChEBI" id="CHEBI:29105"/>
        <label>1</label>
    </ligand>
</feature>
<dbReference type="PANTHER" id="PTHR43096:SF48">
    <property type="entry name" value="CHAPERONE PROTEIN DNAJ"/>
    <property type="match status" value="1"/>
</dbReference>
<evidence type="ECO:0000256" key="13">
    <source>
        <dbReference type="HAMAP-Rule" id="MF_01152"/>
    </source>
</evidence>
<feature type="repeat" description="CXXCXGXG motif" evidence="13">
    <location>
        <begin position="211"/>
        <end position="218"/>
    </location>
</feature>
<dbReference type="Gene3D" id="1.10.287.110">
    <property type="entry name" value="DnaJ domain"/>
    <property type="match status" value="1"/>
</dbReference>
<evidence type="ECO:0000313" key="17">
    <source>
        <dbReference type="EMBL" id="MBC8536289.1"/>
    </source>
</evidence>
<dbReference type="GO" id="GO:0042026">
    <property type="term" value="P:protein refolding"/>
    <property type="evidence" value="ECO:0007669"/>
    <property type="project" value="TreeGrafter"/>
</dbReference>
<dbReference type="Pfam" id="PF01556">
    <property type="entry name" value="DnaJ_C"/>
    <property type="match status" value="1"/>
</dbReference>
<dbReference type="SMART" id="SM00271">
    <property type="entry name" value="DnaJ"/>
    <property type="match status" value="1"/>
</dbReference>
<dbReference type="HAMAP" id="MF_01152">
    <property type="entry name" value="DnaJ"/>
    <property type="match status" value="1"/>
</dbReference>
<accession>A0A926DEF3</accession>
<dbReference type="Proteomes" id="UP000620366">
    <property type="component" value="Unassembled WGS sequence"/>
</dbReference>
<evidence type="ECO:0000259" key="15">
    <source>
        <dbReference type="PROSITE" id="PS50076"/>
    </source>
</evidence>
<keyword evidence="10 13" id="KW-0143">Chaperone</keyword>
<keyword evidence="9 13" id="KW-0346">Stress response</keyword>
<dbReference type="SUPFAM" id="SSF46565">
    <property type="entry name" value="Chaperone J-domain"/>
    <property type="match status" value="1"/>
</dbReference>
<organism evidence="17 18">
    <name type="scientific">Feifania hominis</name>
    <dbReference type="NCBI Taxonomy" id="2763660"/>
    <lineage>
        <taxon>Bacteria</taxon>
        <taxon>Bacillati</taxon>
        <taxon>Bacillota</taxon>
        <taxon>Clostridia</taxon>
        <taxon>Eubacteriales</taxon>
        <taxon>Feifaniaceae</taxon>
        <taxon>Feifania</taxon>
    </lineage>
</organism>
<feature type="repeat" description="CXXCXGXG motif" evidence="13">
    <location>
        <begin position="154"/>
        <end position="161"/>
    </location>
</feature>
<dbReference type="GO" id="GO:0051082">
    <property type="term" value="F:unfolded protein binding"/>
    <property type="evidence" value="ECO:0007669"/>
    <property type="project" value="UniProtKB-UniRule"/>
</dbReference>
<evidence type="ECO:0000256" key="5">
    <source>
        <dbReference type="ARBA" id="ARBA00022723"/>
    </source>
</evidence>
<dbReference type="PROSITE" id="PS51188">
    <property type="entry name" value="ZF_CR"/>
    <property type="match status" value="1"/>
</dbReference>
<dbReference type="InterPro" id="IPR008971">
    <property type="entry name" value="HSP40/DnaJ_pept-bd"/>
</dbReference>
<dbReference type="PROSITE" id="PS00636">
    <property type="entry name" value="DNAJ_1"/>
    <property type="match status" value="1"/>
</dbReference>
<keyword evidence="8 13" id="KW-0862">Zinc</keyword>
<evidence type="ECO:0000256" key="6">
    <source>
        <dbReference type="ARBA" id="ARBA00022737"/>
    </source>
</evidence>
<evidence type="ECO:0000256" key="3">
    <source>
        <dbReference type="ARBA" id="ARBA00022490"/>
    </source>
</evidence>
<dbReference type="GO" id="GO:0006260">
    <property type="term" value="P:DNA replication"/>
    <property type="evidence" value="ECO:0007669"/>
    <property type="project" value="UniProtKB-KW"/>
</dbReference>
<feature type="repeat" description="CXXCXGXG motif" evidence="13">
    <location>
        <begin position="197"/>
        <end position="204"/>
    </location>
</feature>
<dbReference type="FunFam" id="1.10.287.110:FF:000031">
    <property type="entry name" value="Molecular chaperone DnaJ"/>
    <property type="match status" value="1"/>
</dbReference>
<dbReference type="RefSeq" id="WP_249300047.1">
    <property type="nucleotide sequence ID" value="NZ_JACRSP010000002.1"/>
</dbReference>
<dbReference type="InterPro" id="IPR012724">
    <property type="entry name" value="DnaJ"/>
</dbReference>
<dbReference type="EMBL" id="JACRSP010000002">
    <property type="protein sequence ID" value="MBC8536289.1"/>
    <property type="molecule type" value="Genomic_DNA"/>
</dbReference>
<dbReference type="NCBIfam" id="TIGR02349">
    <property type="entry name" value="DnaJ_bact"/>
    <property type="match status" value="1"/>
</dbReference>
<dbReference type="GO" id="GO:0008270">
    <property type="term" value="F:zinc ion binding"/>
    <property type="evidence" value="ECO:0007669"/>
    <property type="project" value="UniProtKB-UniRule"/>
</dbReference>
<evidence type="ECO:0000256" key="10">
    <source>
        <dbReference type="ARBA" id="ARBA00023186"/>
    </source>
</evidence>
<protein>
    <recommendedName>
        <fullName evidence="12 13">Chaperone protein DnaJ</fullName>
    </recommendedName>
</protein>
<comment type="function">
    <text evidence="13">Participates actively in the response to hyperosmotic and heat shock by preventing the aggregation of stress-denatured proteins and by disaggregating proteins, also in an autonomous, DnaK-independent fashion. Unfolded proteins bind initially to DnaJ; upon interaction with the DnaJ-bound protein, DnaK hydrolyzes its bound ATP, resulting in the formation of a stable complex. GrpE releases ADP from DnaK; ATP binding to DnaK triggers the release of the substrate protein, thus completing the reaction cycle. Several rounds of ATP-dependent interactions between DnaJ, DnaK and GrpE are required for fully efficient folding. Also involved, together with DnaK and GrpE, in the DNA replication of plasmids through activation of initiation proteins.</text>
</comment>
<dbReference type="CDD" id="cd06257">
    <property type="entry name" value="DnaJ"/>
    <property type="match status" value="1"/>
</dbReference>
<feature type="binding site" evidence="13">
    <location>
        <position position="211"/>
    </location>
    <ligand>
        <name>Zn(2+)</name>
        <dbReference type="ChEBI" id="CHEBI:29105"/>
        <label>1</label>
    </ligand>
</feature>
<dbReference type="GO" id="GO:0031072">
    <property type="term" value="F:heat shock protein binding"/>
    <property type="evidence" value="ECO:0007669"/>
    <property type="project" value="InterPro"/>
</dbReference>
<comment type="subunit">
    <text evidence="2 13">Homodimer.</text>
</comment>
<feature type="zinc finger region" description="CR-type" evidence="14">
    <location>
        <begin position="141"/>
        <end position="223"/>
    </location>
</feature>
<dbReference type="SUPFAM" id="SSF49493">
    <property type="entry name" value="HSP40/DnaJ peptide-binding domain"/>
    <property type="match status" value="2"/>
</dbReference>